<evidence type="ECO:0000256" key="4">
    <source>
        <dbReference type="ARBA" id="ARBA00038054"/>
    </source>
</evidence>
<evidence type="ECO:0000313" key="6">
    <source>
        <dbReference type="EMBL" id="MFC4698715.1"/>
    </source>
</evidence>
<evidence type="ECO:0000259" key="5">
    <source>
        <dbReference type="Pfam" id="PF01613"/>
    </source>
</evidence>
<dbReference type="Proteomes" id="UP001595897">
    <property type="component" value="Unassembled WGS sequence"/>
</dbReference>
<keyword evidence="2" id="KW-0285">Flavoprotein</keyword>
<dbReference type="PANTHER" id="PTHR33798">
    <property type="entry name" value="FLAVOPROTEIN OXYGENASE"/>
    <property type="match status" value="1"/>
</dbReference>
<comment type="similarity">
    <text evidence="4">Belongs to the flavoredoxin family.</text>
</comment>
<dbReference type="EC" id="1.5.1.-" evidence="6"/>
<evidence type="ECO:0000313" key="7">
    <source>
        <dbReference type="Proteomes" id="UP001595897"/>
    </source>
</evidence>
<gene>
    <name evidence="6" type="ORF">ACFO4O_00890</name>
</gene>
<evidence type="ECO:0000256" key="3">
    <source>
        <dbReference type="ARBA" id="ARBA00022643"/>
    </source>
</evidence>
<keyword evidence="7" id="KW-1185">Reference proteome</keyword>
<proteinExistence type="inferred from homology"/>
<reference evidence="7" key="1">
    <citation type="journal article" date="2019" name="Int. J. Syst. Evol. Microbiol.">
        <title>The Global Catalogue of Microorganisms (GCM) 10K type strain sequencing project: providing services to taxonomists for standard genome sequencing and annotation.</title>
        <authorList>
            <consortium name="The Broad Institute Genomics Platform"/>
            <consortium name="The Broad Institute Genome Sequencing Center for Infectious Disease"/>
            <person name="Wu L."/>
            <person name="Ma J."/>
        </authorList>
    </citation>
    <scope>NUCLEOTIDE SEQUENCE [LARGE SCALE GENOMIC DNA]</scope>
    <source>
        <strain evidence="7">KACC 12507</strain>
    </source>
</reference>
<comment type="cofactor">
    <cofactor evidence="1">
        <name>FMN</name>
        <dbReference type="ChEBI" id="CHEBI:58210"/>
    </cofactor>
</comment>
<dbReference type="InterPro" id="IPR002563">
    <property type="entry name" value="Flavin_Rdtase-like_dom"/>
</dbReference>
<feature type="domain" description="Flavin reductase like" evidence="5">
    <location>
        <begin position="31"/>
        <end position="163"/>
    </location>
</feature>
<sequence>MHVTKEQIAGMGKFERANFINSLSGMKSANLIGTKSEHGVTNLALVSSVFHVGANPPLVGMLMRPHTVVRDTLQNIKDSGVYTINHVNEAMVEQAHQCSARYDSDKSEFEATGLEEQYFNDFAAPFVAQSNIKFAVEVREIQVLQLNQTELVIGEIVGVLSNKDYCLEDGYVDIQAAGSIAVSSLDSYHRTERIDRYSYAKPDEPLRSIWKTQS</sequence>
<evidence type="ECO:0000256" key="2">
    <source>
        <dbReference type="ARBA" id="ARBA00022630"/>
    </source>
</evidence>
<accession>A0ABV9LR18</accession>
<dbReference type="GO" id="GO:0016491">
    <property type="term" value="F:oxidoreductase activity"/>
    <property type="evidence" value="ECO:0007669"/>
    <property type="project" value="UniProtKB-KW"/>
</dbReference>
<dbReference type="Pfam" id="PF01613">
    <property type="entry name" value="Flavin_Reduct"/>
    <property type="match status" value="1"/>
</dbReference>
<dbReference type="SUPFAM" id="SSF50475">
    <property type="entry name" value="FMN-binding split barrel"/>
    <property type="match status" value="1"/>
</dbReference>
<dbReference type="InterPro" id="IPR012349">
    <property type="entry name" value="Split_barrel_FMN-bd"/>
</dbReference>
<organism evidence="6 7">
    <name type="scientific">Glaciecola siphonariae</name>
    <dbReference type="NCBI Taxonomy" id="521012"/>
    <lineage>
        <taxon>Bacteria</taxon>
        <taxon>Pseudomonadati</taxon>
        <taxon>Pseudomonadota</taxon>
        <taxon>Gammaproteobacteria</taxon>
        <taxon>Alteromonadales</taxon>
        <taxon>Alteromonadaceae</taxon>
        <taxon>Glaciecola</taxon>
    </lineage>
</organism>
<dbReference type="PANTHER" id="PTHR33798:SF5">
    <property type="entry name" value="FLAVIN REDUCTASE LIKE DOMAIN-CONTAINING PROTEIN"/>
    <property type="match status" value="1"/>
</dbReference>
<evidence type="ECO:0000256" key="1">
    <source>
        <dbReference type="ARBA" id="ARBA00001917"/>
    </source>
</evidence>
<dbReference type="Gene3D" id="2.30.110.10">
    <property type="entry name" value="Electron Transport, Fmn-binding Protein, Chain A"/>
    <property type="match status" value="1"/>
</dbReference>
<dbReference type="EMBL" id="JBHSGU010000001">
    <property type="protein sequence ID" value="MFC4698715.1"/>
    <property type="molecule type" value="Genomic_DNA"/>
</dbReference>
<dbReference type="RefSeq" id="WP_382405484.1">
    <property type="nucleotide sequence ID" value="NZ_JBHSGU010000001.1"/>
</dbReference>
<name>A0ABV9LR18_9ALTE</name>
<keyword evidence="3" id="KW-0288">FMN</keyword>
<protein>
    <submittedName>
        <fullName evidence="6">Flavin reductase family protein</fullName>
        <ecNumber evidence="6">1.5.1.-</ecNumber>
    </submittedName>
</protein>
<comment type="caution">
    <text evidence="6">The sequence shown here is derived from an EMBL/GenBank/DDBJ whole genome shotgun (WGS) entry which is preliminary data.</text>
</comment>
<keyword evidence="6" id="KW-0560">Oxidoreductase</keyword>